<dbReference type="Proteomes" id="UP001161017">
    <property type="component" value="Unassembled WGS sequence"/>
</dbReference>
<dbReference type="Gene3D" id="3.40.50.880">
    <property type="match status" value="1"/>
</dbReference>
<dbReference type="InterPro" id="IPR015890">
    <property type="entry name" value="Chorismate_C"/>
</dbReference>
<gene>
    <name evidence="13" type="primary">ABZ1</name>
    <name evidence="13" type="ORF">OHK93_001292</name>
</gene>
<keyword evidence="5 13" id="KW-0808">Transferase</keyword>
<keyword evidence="6" id="KW-0289">Folate biosynthesis</keyword>
<dbReference type="GO" id="GO:0005737">
    <property type="term" value="C:cytoplasm"/>
    <property type="evidence" value="ECO:0007669"/>
    <property type="project" value="TreeGrafter"/>
</dbReference>
<comment type="similarity">
    <text evidence="3">In the C-terminal section; belongs to the anthranilate synthase component I family.</text>
</comment>
<evidence type="ECO:0000259" key="11">
    <source>
        <dbReference type="Pfam" id="PF00425"/>
    </source>
</evidence>
<comment type="caution">
    <text evidence="13">The sequence shown here is derived from an EMBL/GenBank/DDBJ whole genome shotgun (WGS) entry which is preliminary data.</text>
</comment>
<sequence>MAHKKSKSKAKAKAKHATGKAQILFLDAYDSFTYNIVSVIETELNAKVTVVKIDADVGDFATFVKPFAGVIAGPGPGHPGNPVAVGLIAELWKLEEKDLLPVLGVCLGFQSLVLAHGGRIEQLDEPRHGMLRNIRTNTQSIYSDMTWFQAIQYHSLHAIVGPWPLSMDLQEKAWPYPSESDIEQLDLVPLAWEFPADNNPALLGTQPMVDFPVLMAVGHTSRPFFGIQYHPESCCASVEALKVFSGWWKIANKWNRQHHRYQEMSKLQICAPPSPTASFNVSKIGHHRRRLVELALEGRIKMPTRADAMELKRLQQEFSWSKARQNSMQGVLDLIDDFPPEHPAPTNPSVGRSRVSWRAIPVTNLNMTKLDVPTICETLGLHHTEVIVLDSECNQRPETGEHSIIGLVDPRSLRLEYSVEYDHVRCTKDGNMTRESLEIYDHQIFSFLKYFMRSCEVAHGDPAVPFWGGLMGYITYEAGLETLGLESKFSNPSDNDLSFVFVQRSIVINHTKKIVFIQSLLQEDEEWISSTASKLRSVESPAHEDVLINEPTTADQTPVRSSSIIPDETRYKSRIRQCRRSLSEGNAYELCLTGEARVYTPMETSPWTYYLRLRKHNAAPFGAYMQLGPLTHLSSSPERFLSWTRKGRKDVHITRKGVNGSSQKMIPLTSTIEFRPIKGTVKKFPGGIGSPPISLAQATAILQTPKEQSENLMIVDLIRHDLHRMVGSGNVRIPKQMVVEEYSTLFQLVSVIQGALHIEAEDESHELPAIDKCQGTKHNSGECSYNTGIDVLAASLPPGSMTGAPKRRSCEILEALTDLNRGLYSGVIGYMDVGGGGDFSVVIRSATRWAEPRRMGPGPGPLADDPWVIGAGGAVTVLSTEEGEWQEMLGKLAATMGVFAPDKDVSGQA</sequence>
<dbReference type="InterPro" id="IPR019999">
    <property type="entry name" value="Anth_synth_I-like"/>
</dbReference>
<dbReference type="PROSITE" id="PS51273">
    <property type="entry name" value="GATASE_TYPE_1"/>
    <property type="match status" value="1"/>
</dbReference>
<dbReference type="SUPFAM" id="SSF52317">
    <property type="entry name" value="Class I glutamine amidotransferase-like"/>
    <property type="match status" value="1"/>
</dbReference>
<evidence type="ECO:0000259" key="12">
    <source>
        <dbReference type="Pfam" id="PF04715"/>
    </source>
</evidence>
<dbReference type="PANTHER" id="PTHR11236">
    <property type="entry name" value="AMINOBENZOATE/ANTHRANILATE SYNTHASE"/>
    <property type="match status" value="1"/>
</dbReference>
<keyword evidence="14" id="KW-1185">Reference proteome</keyword>
<reference evidence="13" key="1">
    <citation type="journal article" date="2023" name="Genome Biol. Evol.">
        <title>First Whole Genome Sequence and Flow Cytometry Genome Size Data for the Lichen-Forming Fungus Ramalina farinacea (Ascomycota).</title>
        <authorList>
            <person name="Llewellyn T."/>
            <person name="Mian S."/>
            <person name="Hill R."/>
            <person name="Leitch I.J."/>
            <person name="Gaya E."/>
        </authorList>
    </citation>
    <scope>NUCLEOTIDE SEQUENCE</scope>
    <source>
        <strain evidence="13">LIQ254RAFAR</strain>
    </source>
</reference>
<proteinExistence type="inferred from homology"/>
<dbReference type="GO" id="GO:0008153">
    <property type="term" value="P:4-aminobenzoate biosynthetic process"/>
    <property type="evidence" value="ECO:0007669"/>
    <property type="project" value="TreeGrafter"/>
</dbReference>
<evidence type="ECO:0000259" key="10">
    <source>
        <dbReference type="Pfam" id="PF00117"/>
    </source>
</evidence>
<dbReference type="Pfam" id="PF04715">
    <property type="entry name" value="Anth_synt_I_N"/>
    <property type="match status" value="1"/>
</dbReference>
<evidence type="ECO:0000256" key="6">
    <source>
        <dbReference type="ARBA" id="ARBA00022909"/>
    </source>
</evidence>
<feature type="domain" description="Chorismate-utilising enzyme C-terminal" evidence="11">
    <location>
        <begin position="666"/>
        <end position="758"/>
    </location>
</feature>
<dbReference type="GO" id="GO:0046820">
    <property type="term" value="F:4-amino-4-deoxychorismate synthase activity"/>
    <property type="evidence" value="ECO:0007669"/>
    <property type="project" value="UniProtKB-EC"/>
</dbReference>
<evidence type="ECO:0000256" key="5">
    <source>
        <dbReference type="ARBA" id="ARBA00022679"/>
    </source>
</evidence>
<evidence type="ECO:0000256" key="2">
    <source>
        <dbReference type="ARBA" id="ARBA00005009"/>
    </source>
</evidence>
<evidence type="ECO:0000313" key="13">
    <source>
        <dbReference type="EMBL" id="MDI1490092.1"/>
    </source>
</evidence>
<dbReference type="CDD" id="cd01743">
    <property type="entry name" value="GATase1_Anthranilate_Synthase"/>
    <property type="match status" value="1"/>
</dbReference>
<dbReference type="AlphaFoldDB" id="A0AA43QP90"/>
<feature type="domain" description="Anthranilate synthase component I N-terminal" evidence="12">
    <location>
        <begin position="381"/>
        <end position="517"/>
    </location>
</feature>
<dbReference type="GO" id="GO:0046656">
    <property type="term" value="P:folic acid biosynthetic process"/>
    <property type="evidence" value="ECO:0007669"/>
    <property type="project" value="UniProtKB-KW"/>
</dbReference>
<dbReference type="InterPro" id="IPR006805">
    <property type="entry name" value="Anth_synth_I_N"/>
</dbReference>
<dbReference type="InterPro" id="IPR005801">
    <property type="entry name" value="ADC_synthase"/>
</dbReference>
<accession>A0AA43QP90</accession>
<feature type="domain" description="Chorismate-utilising enzyme C-terminal" evidence="11">
    <location>
        <begin position="787"/>
        <end position="891"/>
    </location>
</feature>
<dbReference type="EMBL" id="JAPUFD010000011">
    <property type="protein sequence ID" value="MDI1490092.1"/>
    <property type="molecule type" value="Genomic_DNA"/>
</dbReference>
<protein>
    <recommendedName>
        <fullName evidence="4">aminodeoxychorismate synthase</fullName>
        <ecNumber evidence="4">2.6.1.85</ecNumber>
    </recommendedName>
    <alternativeName>
        <fullName evidence="8">Para-aminobenzoate synthase</fullName>
    </alternativeName>
    <alternativeName>
        <fullName evidence="9">p-aminobenzoic acid synthase</fullName>
    </alternativeName>
</protein>
<dbReference type="GO" id="GO:0000162">
    <property type="term" value="P:L-tryptophan biosynthetic process"/>
    <property type="evidence" value="ECO:0007669"/>
    <property type="project" value="TreeGrafter"/>
</dbReference>
<dbReference type="Pfam" id="PF00425">
    <property type="entry name" value="Chorismate_bind"/>
    <property type="match status" value="3"/>
</dbReference>
<dbReference type="InterPro" id="IPR017926">
    <property type="entry name" value="GATASE"/>
</dbReference>
<dbReference type="InterPro" id="IPR029062">
    <property type="entry name" value="Class_I_gatase-like"/>
</dbReference>
<dbReference type="PANTHER" id="PTHR11236:SF18">
    <property type="entry name" value="AMINODEOXYCHORISMATE SYNTHASE"/>
    <property type="match status" value="1"/>
</dbReference>
<evidence type="ECO:0000256" key="9">
    <source>
        <dbReference type="ARBA" id="ARBA00031904"/>
    </source>
</evidence>
<keyword evidence="13" id="KW-0032">Aminotransferase</keyword>
<dbReference type="SUPFAM" id="SSF56322">
    <property type="entry name" value="ADC synthase"/>
    <property type="match status" value="1"/>
</dbReference>
<feature type="domain" description="Chorismate-utilising enzyme C-terminal" evidence="11">
    <location>
        <begin position="568"/>
        <end position="646"/>
    </location>
</feature>
<comment type="catalytic activity">
    <reaction evidence="1">
        <text>chorismate + L-glutamine = 4-amino-4-deoxychorismate + L-glutamate</text>
        <dbReference type="Rhea" id="RHEA:11672"/>
        <dbReference type="ChEBI" id="CHEBI:29748"/>
        <dbReference type="ChEBI" id="CHEBI:29985"/>
        <dbReference type="ChEBI" id="CHEBI:58359"/>
        <dbReference type="ChEBI" id="CHEBI:58406"/>
        <dbReference type="EC" id="2.6.1.85"/>
    </reaction>
</comment>
<evidence type="ECO:0000256" key="4">
    <source>
        <dbReference type="ARBA" id="ARBA00013139"/>
    </source>
</evidence>
<evidence type="ECO:0000256" key="7">
    <source>
        <dbReference type="ARBA" id="ARBA00022962"/>
    </source>
</evidence>
<evidence type="ECO:0000256" key="1">
    <source>
        <dbReference type="ARBA" id="ARBA00001000"/>
    </source>
</evidence>
<feature type="domain" description="Glutamine amidotransferase" evidence="10">
    <location>
        <begin position="25"/>
        <end position="158"/>
    </location>
</feature>
<evidence type="ECO:0000313" key="14">
    <source>
        <dbReference type="Proteomes" id="UP001161017"/>
    </source>
</evidence>
<dbReference type="PRINTS" id="PR00097">
    <property type="entry name" value="ANTSNTHASEII"/>
</dbReference>
<dbReference type="InterPro" id="IPR006221">
    <property type="entry name" value="TrpG/PapA_dom"/>
</dbReference>
<dbReference type="Gene3D" id="3.60.120.10">
    <property type="entry name" value="Anthranilate synthase"/>
    <property type="match status" value="1"/>
</dbReference>
<dbReference type="EC" id="2.6.1.85" evidence="4"/>
<comment type="pathway">
    <text evidence="2">Cofactor biosynthesis; tetrahydrofolate biosynthesis; 4-aminobenzoate from chorismate: step 1/2.</text>
</comment>
<name>A0AA43QP90_9LECA</name>
<keyword evidence="7" id="KW-0315">Glutamine amidotransferase</keyword>
<evidence type="ECO:0000256" key="8">
    <source>
        <dbReference type="ARBA" id="ARBA00031329"/>
    </source>
</evidence>
<organism evidence="13 14">
    <name type="scientific">Ramalina farinacea</name>
    <dbReference type="NCBI Taxonomy" id="258253"/>
    <lineage>
        <taxon>Eukaryota</taxon>
        <taxon>Fungi</taxon>
        <taxon>Dikarya</taxon>
        <taxon>Ascomycota</taxon>
        <taxon>Pezizomycotina</taxon>
        <taxon>Lecanoromycetes</taxon>
        <taxon>OSLEUM clade</taxon>
        <taxon>Lecanoromycetidae</taxon>
        <taxon>Lecanorales</taxon>
        <taxon>Lecanorineae</taxon>
        <taxon>Ramalinaceae</taxon>
        <taxon>Ramalina</taxon>
    </lineage>
</organism>
<dbReference type="Pfam" id="PF00117">
    <property type="entry name" value="GATase"/>
    <property type="match status" value="1"/>
</dbReference>
<evidence type="ECO:0000256" key="3">
    <source>
        <dbReference type="ARBA" id="ARBA00005970"/>
    </source>
</evidence>